<dbReference type="AlphaFoldDB" id="A0A8K0WK03"/>
<evidence type="ECO:0000256" key="7">
    <source>
        <dbReference type="ARBA" id="ARBA00023180"/>
    </source>
</evidence>
<evidence type="ECO:0000256" key="4">
    <source>
        <dbReference type="ARBA" id="ARBA00014118"/>
    </source>
</evidence>
<keyword evidence="5" id="KW-0031">Aminopeptidase</keyword>
<keyword evidence="12" id="KW-1185">Reference proteome</keyword>
<comment type="caution">
    <text evidence="11">The sequence shown here is derived from an EMBL/GenBank/DDBJ whole genome shotgun (WGS) entry which is preliminary data.</text>
</comment>
<evidence type="ECO:0000256" key="1">
    <source>
        <dbReference type="ARBA" id="ARBA00001257"/>
    </source>
</evidence>
<dbReference type="InterPro" id="IPR024053">
    <property type="entry name" value="VHL_beta_dom"/>
</dbReference>
<dbReference type="InterPro" id="IPR050278">
    <property type="entry name" value="Serine_Prot_S9B/DPPIV"/>
</dbReference>
<dbReference type="PANTHER" id="PTHR11731:SF118">
    <property type="entry name" value="BLR1971 PROTEIN"/>
    <property type="match status" value="1"/>
</dbReference>
<dbReference type="Gene3D" id="2.60.40.780">
    <property type="entry name" value="von Hippel-Lindau disease tumour suppressor, beta domain"/>
    <property type="match status" value="1"/>
</dbReference>
<evidence type="ECO:0000256" key="5">
    <source>
        <dbReference type="ARBA" id="ARBA00022438"/>
    </source>
</evidence>
<dbReference type="SUPFAM" id="SSF82171">
    <property type="entry name" value="DPP6 N-terminal domain-like"/>
    <property type="match status" value="1"/>
</dbReference>
<feature type="domain" description="Peptidase S9 prolyl oligopeptidase catalytic" evidence="8">
    <location>
        <begin position="648"/>
        <end position="835"/>
    </location>
</feature>
<evidence type="ECO:0000259" key="9">
    <source>
        <dbReference type="Pfam" id="PF00930"/>
    </source>
</evidence>
<sequence length="841" mass="95237">MTTLERRIADQTRVTPHWLPGNESLWYLHKTPAGRPEFVFADGLNQVRRPAFDYENVVVELKRLTGIDIGQDELAFSWIELDTEQNDIRFQFDGKKWHCGPDGNVQEWDGEFTQKDPRFLDEEIPSVGGGDSITVNFVNLTTTTVSLTWISFAGEGIFYARIEAGASSRLGTYSGHVWRIAEESTGNVKAIYQAPNAGFDTVFISDARTNELSSLNQPRILAANDIATTEPDTIAAIEHVRAIDPAKKEVISLASHDVEDASSHPRETARAGREVYVSAHNLYLRDLDGSETPLTTDGSVNNAFDRGRIYISPTAQFVVAWQYVPEQEHIVYLVETSPSDQLQPKLQRHQYLKPGDRVRVDRPRLFHLDERREVSTDNSLFANPYYLRDIGWSKDGQEYRFIFNERGHQHLRVLAITQDGTVRVVVEESSNTFIHYSQKTWWRWLQDTDELLWASERSGYNHLYLVDMKGENSLRPITQGEWNVFEVETVDEEQRKMWIKAYGVLEGGEPYYAYLVRVNFDGSDFHVITDNNGGTHTWDWSPDRRYLLDSWSRVDCPPQTTLRNVDADRSVFLEGIDPETLVGEPEWTPPERFTAPGRDGETPIYGIIVRPANFDANKSYPVIEDIYAGPHDFFTPKAYSTSSGLRDWANQGYIMVKMDGMGTCWRSKAFHDVCYKNIKDGGLPDRIAWMKAAASTRPWMDISRVGIFGGSAGGQNAAAAVLHHGDFYKAAAADCGCHDNRMDKIWWNEQWMSWPVDQSYVDSSNATHVANLTGKLMLLCGELDTNVDPASTMQLVDALNKAGKDYELVWVPGGGHGVGGSGYPLRRQRDFFRRHLLSGSQ</sequence>
<protein>
    <recommendedName>
        <fullName evidence="4">Probable dipeptidyl-aminopeptidase B</fullName>
        <ecNumber evidence="3">3.4.14.5</ecNumber>
    </recommendedName>
</protein>
<keyword evidence="6" id="KW-0720">Serine protease</keyword>
<evidence type="ECO:0000259" key="8">
    <source>
        <dbReference type="Pfam" id="PF00326"/>
    </source>
</evidence>
<dbReference type="EMBL" id="JAGPNK010000033">
    <property type="protein sequence ID" value="KAH7303498.1"/>
    <property type="molecule type" value="Genomic_DNA"/>
</dbReference>
<dbReference type="Gene3D" id="2.140.10.30">
    <property type="entry name" value="Dipeptidylpeptidase IV, N-terminal domain"/>
    <property type="match status" value="1"/>
</dbReference>
<gene>
    <name evidence="11" type="ORF">B0I35DRAFT_446696</name>
</gene>
<dbReference type="Pfam" id="PF00930">
    <property type="entry name" value="DPPIV_N"/>
    <property type="match status" value="1"/>
</dbReference>
<proteinExistence type="inferred from homology"/>
<dbReference type="Gene3D" id="3.40.50.1820">
    <property type="entry name" value="alpha/beta hydrolase"/>
    <property type="match status" value="1"/>
</dbReference>
<dbReference type="PANTHER" id="PTHR11731">
    <property type="entry name" value="PROTEASE FAMILY S9B,C DIPEPTIDYL-PEPTIDASE IV-RELATED"/>
    <property type="match status" value="1"/>
</dbReference>
<keyword evidence="5" id="KW-0378">Hydrolase</keyword>
<organism evidence="11 12">
    <name type="scientific">Stachybotrys elegans</name>
    <dbReference type="NCBI Taxonomy" id="80388"/>
    <lineage>
        <taxon>Eukaryota</taxon>
        <taxon>Fungi</taxon>
        <taxon>Dikarya</taxon>
        <taxon>Ascomycota</taxon>
        <taxon>Pezizomycotina</taxon>
        <taxon>Sordariomycetes</taxon>
        <taxon>Hypocreomycetidae</taxon>
        <taxon>Hypocreales</taxon>
        <taxon>Stachybotryaceae</taxon>
        <taxon>Stachybotrys</taxon>
    </lineage>
</organism>
<feature type="domain" description="von Hippel-Lindau disease tumour suppressor beta" evidence="10">
    <location>
        <begin position="132"/>
        <end position="181"/>
    </location>
</feature>
<evidence type="ECO:0000256" key="3">
    <source>
        <dbReference type="ARBA" id="ARBA00012062"/>
    </source>
</evidence>
<dbReference type="InterPro" id="IPR036208">
    <property type="entry name" value="VHL_sf"/>
</dbReference>
<dbReference type="InterPro" id="IPR037140">
    <property type="entry name" value="VHL_beta_dom_sf"/>
</dbReference>
<dbReference type="EC" id="3.4.14.5" evidence="3"/>
<evidence type="ECO:0000313" key="11">
    <source>
        <dbReference type="EMBL" id="KAH7303498.1"/>
    </source>
</evidence>
<dbReference type="InterPro" id="IPR001375">
    <property type="entry name" value="Peptidase_S9_cat"/>
</dbReference>
<evidence type="ECO:0000256" key="2">
    <source>
        <dbReference type="ARBA" id="ARBA00006150"/>
    </source>
</evidence>
<dbReference type="Proteomes" id="UP000813444">
    <property type="component" value="Unassembled WGS sequence"/>
</dbReference>
<dbReference type="SUPFAM" id="SSF53474">
    <property type="entry name" value="alpha/beta-Hydrolases"/>
    <property type="match status" value="1"/>
</dbReference>
<dbReference type="InterPro" id="IPR002469">
    <property type="entry name" value="Peptidase_S9B_N"/>
</dbReference>
<comment type="similarity">
    <text evidence="2">Belongs to the peptidase S9B family.</text>
</comment>
<name>A0A8K0WK03_9HYPO</name>
<comment type="catalytic activity">
    <reaction evidence="1">
        <text>Release of an N-terminal dipeptide, Xaa-Yaa-|-Zaa-, from a polypeptide, preferentially when Yaa is Pro, provided Zaa is neither Pro nor hydroxyproline.</text>
        <dbReference type="EC" id="3.4.14.5"/>
    </reaction>
</comment>
<accession>A0A8K0WK03</accession>
<feature type="domain" description="Dipeptidylpeptidase IV N-terminal" evidence="9">
    <location>
        <begin position="249"/>
        <end position="558"/>
    </location>
</feature>
<dbReference type="SUPFAM" id="SSF49468">
    <property type="entry name" value="VHL"/>
    <property type="match status" value="1"/>
</dbReference>
<dbReference type="GO" id="GO:0006508">
    <property type="term" value="P:proteolysis"/>
    <property type="evidence" value="ECO:0007669"/>
    <property type="project" value="InterPro"/>
</dbReference>
<dbReference type="Pfam" id="PF00326">
    <property type="entry name" value="Peptidase_S9"/>
    <property type="match status" value="1"/>
</dbReference>
<dbReference type="GO" id="GO:0008236">
    <property type="term" value="F:serine-type peptidase activity"/>
    <property type="evidence" value="ECO:0007669"/>
    <property type="project" value="UniProtKB-KW"/>
</dbReference>
<dbReference type="InterPro" id="IPR029058">
    <property type="entry name" value="AB_hydrolase_fold"/>
</dbReference>
<reference evidence="11" key="1">
    <citation type="journal article" date="2021" name="Nat. Commun.">
        <title>Genetic determinants of endophytism in the Arabidopsis root mycobiome.</title>
        <authorList>
            <person name="Mesny F."/>
            <person name="Miyauchi S."/>
            <person name="Thiergart T."/>
            <person name="Pickel B."/>
            <person name="Atanasova L."/>
            <person name="Karlsson M."/>
            <person name="Huettel B."/>
            <person name="Barry K.W."/>
            <person name="Haridas S."/>
            <person name="Chen C."/>
            <person name="Bauer D."/>
            <person name="Andreopoulos W."/>
            <person name="Pangilinan J."/>
            <person name="LaButti K."/>
            <person name="Riley R."/>
            <person name="Lipzen A."/>
            <person name="Clum A."/>
            <person name="Drula E."/>
            <person name="Henrissat B."/>
            <person name="Kohler A."/>
            <person name="Grigoriev I.V."/>
            <person name="Martin F.M."/>
            <person name="Hacquard S."/>
        </authorList>
    </citation>
    <scope>NUCLEOTIDE SEQUENCE</scope>
    <source>
        <strain evidence="11">MPI-CAGE-CH-0235</strain>
    </source>
</reference>
<keyword evidence="7" id="KW-0325">Glycoprotein</keyword>
<evidence type="ECO:0000313" key="12">
    <source>
        <dbReference type="Proteomes" id="UP000813444"/>
    </source>
</evidence>
<dbReference type="GO" id="GO:0004177">
    <property type="term" value="F:aminopeptidase activity"/>
    <property type="evidence" value="ECO:0007669"/>
    <property type="project" value="UniProtKB-KW"/>
</dbReference>
<dbReference type="OrthoDB" id="413400at2759"/>
<keyword evidence="5" id="KW-0645">Protease</keyword>
<evidence type="ECO:0000256" key="6">
    <source>
        <dbReference type="ARBA" id="ARBA00022825"/>
    </source>
</evidence>
<dbReference type="GO" id="GO:0008239">
    <property type="term" value="F:dipeptidyl-peptidase activity"/>
    <property type="evidence" value="ECO:0007669"/>
    <property type="project" value="UniProtKB-EC"/>
</dbReference>
<evidence type="ECO:0000259" key="10">
    <source>
        <dbReference type="Pfam" id="PF01847"/>
    </source>
</evidence>
<dbReference type="Pfam" id="PF01847">
    <property type="entry name" value="VHL"/>
    <property type="match status" value="1"/>
</dbReference>